<organism evidence="1">
    <name type="scientific">marine sediment metagenome</name>
    <dbReference type="NCBI Taxonomy" id="412755"/>
    <lineage>
        <taxon>unclassified sequences</taxon>
        <taxon>metagenomes</taxon>
        <taxon>ecological metagenomes</taxon>
    </lineage>
</organism>
<gene>
    <name evidence="1" type="ORF">LCGC14_2580150</name>
</gene>
<evidence type="ECO:0000313" key="1">
    <source>
        <dbReference type="EMBL" id="KKL08018.1"/>
    </source>
</evidence>
<dbReference type="EMBL" id="LAZR01043051">
    <property type="protein sequence ID" value="KKL08018.1"/>
    <property type="molecule type" value="Genomic_DNA"/>
</dbReference>
<proteinExistence type="predicted"/>
<accession>A0A0F9D7E2</accession>
<protein>
    <submittedName>
        <fullName evidence="1">Uncharacterized protein</fullName>
    </submittedName>
</protein>
<name>A0A0F9D7E2_9ZZZZ</name>
<reference evidence="1" key="1">
    <citation type="journal article" date="2015" name="Nature">
        <title>Complex archaea that bridge the gap between prokaryotes and eukaryotes.</title>
        <authorList>
            <person name="Spang A."/>
            <person name="Saw J.H."/>
            <person name="Jorgensen S.L."/>
            <person name="Zaremba-Niedzwiedzka K."/>
            <person name="Martijn J."/>
            <person name="Lind A.E."/>
            <person name="van Eijk R."/>
            <person name="Schleper C."/>
            <person name="Guy L."/>
            <person name="Ettema T.J."/>
        </authorList>
    </citation>
    <scope>NUCLEOTIDE SEQUENCE</scope>
</reference>
<comment type="caution">
    <text evidence="1">The sequence shown here is derived from an EMBL/GenBank/DDBJ whole genome shotgun (WGS) entry which is preliminary data.</text>
</comment>
<dbReference type="AlphaFoldDB" id="A0A0F9D7E2"/>
<sequence length="57" mass="6579">MEKSLRYRVKTTISVKGQITWENTVDGEGYTEAEILEKSDSLVKALEQRYPPTMETK</sequence>